<feature type="transmembrane region" description="Helical" evidence="10">
    <location>
        <begin position="211"/>
        <end position="229"/>
    </location>
</feature>
<evidence type="ECO:0000256" key="4">
    <source>
        <dbReference type="ARBA" id="ARBA00022475"/>
    </source>
</evidence>
<dbReference type="PANTHER" id="PTHR30065:SF8">
    <property type="entry name" value="FLAGELLAR BIOSYNTHETIC PROTEIN FLIR"/>
    <property type="match status" value="1"/>
</dbReference>
<proteinExistence type="inferred from homology"/>
<dbReference type="InterPro" id="IPR002010">
    <property type="entry name" value="T3SS_IM_R"/>
</dbReference>
<evidence type="ECO:0000256" key="6">
    <source>
        <dbReference type="ARBA" id="ARBA00022989"/>
    </source>
</evidence>
<dbReference type="RefSeq" id="WP_198571226.1">
    <property type="nucleotide sequence ID" value="NZ_CP066167.1"/>
</dbReference>
<keyword evidence="4 10" id="KW-1003">Cell membrane</keyword>
<evidence type="ECO:0000313" key="12">
    <source>
        <dbReference type="Proteomes" id="UP000596063"/>
    </source>
</evidence>
<dbReference type="AlphaFoldDB" id="A0A7T4R3Q2"/>
<keyword evidence="11" id="KW-0969">Cilium</keyword>
<keyword evidence="8 10" id="KW-0975">Bacterial flagellum</keyword>
<dbReference type="KEGG" id="snan:I6N98_07840"/>
<dbReference type="GO" id="GO:0009425">
    <property type="term" value="C:bacterial-type flagellum basal body"/>
    <property type="evidence" value="ECO:0007669"/>
    <property type="project" value="UniProtKB-SubCell"/>
</dbReference>
<keyword evidence="11" id="KW-0282">Flagellum</keyword>
<comment type="function">
    <text evidence="1 10">Role in flagellar biosynthesis.</text>
</comment>
<comment type="subcellular location">
    <subcellularLocation>
        <location evidence="10">Cell membrane</location>
        <topology evidence="10">Multi-pass membrane protein</topology>
    </subcellularLocation>
    <subcellularLocation>
        <location evidence="10">Bacterial flagellum basal body</location>
    </subcellularLocation>
</comment>
<evidence type="ECO:0000256" key="2">
    <source>
        <dbReference type="ARBA" id="ARBA00009772"/>
    </source>
</evidence>
<dbReference type="GO" id="GO:0044780">
    <property type="term" value="P:bacterial-type flagellum assembly"/>
    <property type="evidence" value="ECO:0007669"/>
    <property type="project" value="UniProtKB-UniRule"/>
</dbReference>
<feature type="transmembrane region" description="Helical" evidence="10">
    <location>
        <begin position="15"/>
        <end position="36"/>
    </location>
</feature>
<feature type="transmembrane region" description="Helical" evidence="10">
    <location>
        <begin position="80"/>
        <end position="103"/>
    </location>
</feature>
<reference evidence="11 12" key="1">
    <citation type="submission" date="2020-12" db="EMBL/GenBank/DDBJ databases">
        <authorList>
            <person name="Shan Y."/>
        </authorList>
    </citation>
    <scope>NUCLEOTIDE SEQUENCE [LARGE SCALE GENOMIC DNA]</scope>
    <source>
        <strain evidence="12">csc3.9</strain>
    </source>
</reference>
<evidence type="ECO:0000256" key="8">
    <source>
        <dbReference type="ARBA" id="ARBA00023143"/>
    </source>
</evidence>
<evidence type="ECO:0000256" key="5">
    <source>
        <dbReference type="ARBA" id="ARBA00022692"/>
    </source>
</evidence>
<dbReference type="NCBIfam" id="TIGR01400">
    <property type="entry name" value="fliR"/>
    <property type="match status" value="1"/>
</dbReference>
<feature type="transmembrane region" description="Helical" evidence="10">
    <location>
        <begin position="124"/>
        <end position="151"/>
    </location>
</feature>
<keyword evidence="7 10" id="KW-0472">Membrane</keyword>
<keyword evidence="5 10" id="KW-0812">Transmembrane</keyword>
<evidence type="ECO:0000256" key="9">
    <source>
        <dbReference type="NCBIfam" id="TIGR01400"/>
    </source>
</evidence>
<dbReference type="GO" id="GO:0006605">
    <property type="term" value="P:protein targeting"/>
    <property type="evidence" value="ECO:0007669"/>
    <property type="project" value="UniProtKB-UniRule"/>
</dbReference>
<keyword evidence="12" id="KW-1185">Reference proteome</keyword>
<dbReference type="PRINTS" id="PR00953">
    <property type="entry name" value="TYPE3IMRPROT"/>
</dbReference>
<dbReference type="InterPro" id="IPR006303">
    <property type="entry name" value="FliR"/>
</dbReference>
<feature type="transmembrane region" description="Helical" evidence="10">
    <location>
        <begin position="43"/>
        <end position="60"/>
    </location>
</feature>
<accession>A0A7T4R3Q2</accession>
<sequence length="257" mass="27221">MTFNEGQLLSWLATVWLPFARIGGAMITAPLFSAAYIPGRVRILFAVVISAVVIPLLPTARAVNPLGIEGALLLGNELLIGLAMGFVLQLVFDAIILGGQLIANGMGLGFAMMVDPQRGVQVPVLSQFLVIVCMLLFVAMDGHINFLSLLLQSFEYWPVADHRALGDPLTIVLLQGAALFAGAIQVAIPAIVALLVVQIAVGVVSRAAPTLNLFAVGFPLALLIGFIVLERIMPNLLPVLSDLMDTATVAVQTFLES</sequence>
<evidence type="ECO:0000256" key="7">
    <source>
        <dbReference type="ARBA" id="ARBA00023136"/>
    </source>
</evidence>
<evidence type="ECO:0000256" key="1">
    <source>
        <dbReference type="ARBA" id="ARBA00002578"/>
    </source>
</evidence>
<dbReference type="Pfam" id="PF01311">
    <property type="entry name" value="Bac_export_1"/>
    <property type="match status" value="1"/>
</dbReference>
<dbReference type="PANTHER" id="PTHR30065">
    <property type="entry name" value="FLAGELLAR BIOSYNTHETIC PROTEIN FLIR"/>
    <property type="match status" value="1"/>
</dbReference>
<evidence type="ECO:0000256" key="3">
    <source>
        <dbReference type="ARBA" id="ARBA00021717"/>
    </source>
</evidence>
<organism evidence="11 12">
    <name type="scientific">Spongiibacter nanhainus</name>
    <dbReference type="NCBI Taxonomy" id="2794344"/>
    <lineage>
        <taxon>Bacteria</taxon>
        <taxon>Pseudomonadati</taxon>
        <taxon>Pseudomonadota</taxon>
        <taxon>Gammaproteobacteria</taxon>
        <taxon>Cellvibrionales</taxon>
        <taxon>Spongiibacteraceae</taxon>
        <taxon>Spongiibacter</taxon>
    </lineage>
</organism>
<dbReference type="Proteomes" id="UP000596063">
    <property type="component" value="Chromosome"/>
</dbReference>
<feature type="transmembrane region" description="Helical" evidence="10">
    <location>
        <begin position="171"/>
        <end position="204"/>
    </location>
</feature>
<keyword evidence="6 10" id="KW-1133">Transmembrane helix</keyword>
<evidence type="ECO:0000313" key="11">
    <source>
        <dbReference type="EMBL" id="QQD19742.1"/>
    </source>
</evidence>
<dbReference type="GO" id="GO:0005886">
    <property type="term" value="C:plasma membrane"/>
    <property type="evidence" value="ECO:0007669"/>
    <property type="project" value="UniProtKB-SubCell"/>
</dbReference>
<name>A0A7T4R3Q2_9GAMM</name>
<keyword evidence="11" id="KW-0966">Cell projection</keyword>
<dbReference type="EMBL" id="CP066167">
    <property type="protein sequence ID" value="QQD19742.1"/>
    <property type="molecule type" value="Genomic_DNA"/>
</dbReference>
<evidence type="ECO:0000256" key="10">
    <source>
        <dbReference type="RuleBase" id="RU362071"/>
    </source>
</evidence>
<comment type="similarity">
    <text evidence="2 10">Belongs to the FliR/MopE/SpaR family.</text>
</comment>
<gene>
    <name evidence="11" type="primary">fliR</name>
    <name evidence="11" type="ORF">I6N98_07840</name>
</gene>
<protein>
    <recommendedName>
        <fullName evidence="3 9">Flagellar biosynthetic protein FliR</fullName>
    </recommendedName>
</protein>